<feature type="transmembrane region" description="Helical" evidence="7">
    <location>
        <begin position="1190"/>
        <end position="1212"/>
    </location>
</feature>
<evidence type="ECO:0000256" key="7">
    <source>
        <dbReference type="SAM" id="Phobius"/>
    </source>
</evidence>
<evidence type="ECO:0000256" key="3">
    <source>
        <dbReference type="ARBA" id="ARBA00022692"/>
    </source>
</evidence>
<feature type="compositionally biased region" description="Polar residues" evidence="6">
    <location>
        <begin position="294"/>
        <end position="308"/>
    </location>
</feature>
<keyword evidence="2" id="KW-0813">Transport</keyword>
<dbReference type="SMART" id="SM00642">
    <property type="entry name" value="Aamy"/>
    <property type="match status" value="1"/>
</dbReference>
<dbReference type="AlphaFoldDB" id="K1WTN1"/>
<dbReference type="EMBL" id="JH921439">
    <property type="protein sequence ID" value="EKD16416.1"/>
    <property type="molecule type" value="Genomic_DNA"/>
</dbReference>
<dbReference type="OrthoDB" id="1740265at2759"/>
<evidence type="ECO:0000256" key="6">
    <source>
        <dbReference type="SAM" id="MobiDB-lite"/>
    </source>
</evidence>
<name>K1WTN1_MARBU</name>
<dbReference type="PROSITE" id="PS50850">
    <property type="entry name" value="MFS"/>
    <property type="match status" value="1"/>
</dbReference>
<protein>
    <submittedName>
        <fullName evidence="9">Alpha amylase catalytic region</fullName>
    </submittedName>
</protein>
<dbReference type="SUPFAM" id="SSF51445">
    <property type="entry name" value="(Trans)glycosidases"/>
    <property type="match status" value="1"/>
</dbReference>
<feature type="transmembrane region" description="Helical" evidence="7">
    <location>
        <begin position="765"/>
        <end position="788"/>
    </location>
</feature>
<feature type="transmembrane region" description="Helical" evidence="7">
    <location>
        <begin position="836"/>
        <end position="855"/>
    </location>
</feature>
<evidence type="ECO:0000256" key="4">
    <source>
        <dbReference type="ARBA" id="ARBA00022989"/>
    </source>
</evidence>
<comment type="subcellular location">
    <subcellularLocation>
        <location evidence="1">Membrane</location>
        <topology evidence="1">Multi-pass membrane protein</topology>
    </subcellularLocation>
</comment>
<dbReference type="GO" id="GO:0022857">
    <property type="term" value="F:transmembrane transporter activity"/>
    <property type="evidence" value="ECO:0007669"/>
    <property type="project" value="InterPro"/>
</dbReference>
<dbReference type="KEGG" id="mbe:MBM_05710"/>
<dbReference type="Gene3D" id="3.20.20.80">
    <property type="entry name" value="Glycosidases"/>
    <property type="match status" value="1"/>
</dbReference>
<dbReference type="Proteomes" id="UP000006753">
    <property type="component" value="Unassembled WGS sequence"/>
</dbReference>
<dbReference type="CDD" id="cd17325">
    <property type="entry name" value="MFS_MdtG_SLC18_like"/>
    <property type="match status" value="1"/>
</dbReference>
<keyword evidence="5 7" id="KW-0472">Membrane</keyword>
<dbReference type="Pfam" id="PF00128">
    <property type="entry name" value="Alpha-amylase"/>
    <property type="match status" value="1"/>
</dbReference>
<dbReference type="Gene3D" id="1.20.1250.20">
    <property type="entry name" value="MFS general substrate transporter like domains"/>
    <property type="match status" value="2"/>
</dbReference>
<keyword evidence="10" id="KW-1185">Reference proteome</keyword>
<dbReference type="InParanoid" id="K1WTN1"/>
<evidence type="ECO:0000256" key="1">
    <source>
        <dbReference type="ARBA" id="ARBA00004141"/>
    </source>
</evidence>
<evidence type="ECO:0000256" key="2">
    <source>
        <dbReference type="ARBA" id="ARBA00022448"/>
    </source>
</evidence>
<evidence type="ECO:0000313" key="9">
    <source>
        <dbReference type="EMBL" id="EKD16416.1"/>
    </source>
</evidence>
<dbReference type="eggNOG" id="KOG3764">
    <property type="taxonomic scope" value="Eukaryota"/>
</dbReference>
<dbReference type="GO" id="GO:0005975">
    <property type="term" value="P:carbohydrate metabolic process"/>
    <property type="evidence" value="ECO:0007669"/>
    <property type="project" value="InterPro"/>
</dbReference>
<dbReference type="InterPro" id="IPR006047">
    <property type="entry name" value="GH13_cat_dom"/>
</dbReference>
<dbReference type="InterPro" id="IPR017853">
    <property type="entry name" value="GH"/>
</dbReference>
<dbReference type="PANTHER" id="PTHR23506:SF37">
    <property type="entry name" value="MAJOR FACILITATOR SUPERFAMILY (MFS) PROFILE DOMAIN-CONTAINING PROTEIN"/>
    <property type="match status" value="1"/>
</dbReference>
<feature type="domain" description="Major facilitator superfamily (MFS) profile" evidence="8">
    <location>
        <begin position="766"/>
        <end position="1216"/>
    </location>
</feature>
<accession>K1WTN1</accession>
<evidence type="ECO:0000313" key="10">
    <source>
        <dbReference type="Proteomes" id="UP000006753"/>
    </source>
</evidence>
<keyword evidence="3 7" id="KW-0812">Transmembrane</keyword>
<reference evidence="9 10" key="1">
    <citation type="journal article" date="2012" name="BMC Genomics">
        <title>Sequencing the genome of Marssonina brunnea reveals fungus-poplar co-evolution.</title>
        <authorList>
            <person name="Zhu S."/>
            <person name="Cao Y.-Z."/>
            <person name="Jiang C."/>
            <person name="Tan B.-Y."/>
            <person name="Wang Z."/>
            <person name="Feng S."/>
            <person name="Zhang L."/>
            <person name="Su X.-H."/>
            <person name="Brejova B."/>
            <person name="Vinar T."/>
            <person name="Xu M."/>
            <person name="Wang M.-X."/>
            <person name="Zhang S.-G."/>
            <person name="Huang M.-R."/>
            <person name="Wu R."/>
            <person name="Zhou Y."/>
        </authorList>
    </citation>
    <scope>NUCLEOTIDE SEQUENCE [LARGE SCALE GENOMIC DNA]</scope>
    <source>
        <strain evidence="9 10">MB_m1</strain>
    </source>
</reference>
<dbReference type="STRING" id="1072389.K1WTN1"/>
<evidence type="ECO:0000256" key="5">
    <source>
        <dbReference type="ARBA" id="ARBA00023136"/>
    </source>
</evidence>
<feature type="transmembrane region" description="Helical" evidence="7">
    <location>
        <begin position="925"/>
        <end position="945"/>
    </location>
</feature>
<dbReference type="InterPro" id="IPR020846">
    <property type="entry name" value="MFS_dom"/>
</dbReference>
<feature type="region of interest" description="Disordered" evidence="6">
    <location>
        <begin position="293"/>
        <end position="317"/>
    </location>
</feature>
<dbReference type="SUPFAM" id="SSF103473">
    <property type="entry name" value="MFS general substrate transporter"/>
    <property type="match status" value="1"/>
</dbReference>
<dbReference type="InterPro" id="IPR036259">
    <property type="entry name" value="MFS_trans_sf"/>
</dbReference>
<feature type="transmembrane region" description="Helical" evidence="7">
    <location>
        <begin position="1022"/>
        <end position="1043"/>
    </location>
</feature>
<feature type="transmembrane region" description="Helical" evidence="7">
    <location>
        <begin position="861"/>
        <end position="885"/>
    </location>
</feature>
<proteinExistence type="predicted"/>
<dbReference type="InterPro" id="IPR050930">
    <property type="entry name" value="MFS_Vesicular_Transporter"/>
</dbReference>
<dbReference type="Pfam" id="PF07690">
    <property type="entry name" value="MFS_1"/>
    <property type="match status" value="1"/>
</dbReference>
<keyword evidence="4 7" id="KW-1133">Transmembrane helix</keyword>
<feature type="transmembrane region" description="Helical" evidence="7">
    <location>
        <begin position="1162"/>
        <end position="1184"/>
    </location>
</feature>
<feature type="transmembrane region" description="Helical" evidence="7">
    <location>
        <begin position="808"/>
        <end position="829"/>
    </location>
</feature>
<dbReference type="PANTHER" id="PTHR23506">
    <property type="entry name" value="GH10249P"/>
    <property type="match status" value="1"/>
</dbReference>
<gene>
    <name evidence="9" type="ORF">MBM_05710</name>
</gene>
<evidence type="ECO:0000259" key="8">
    <source>
        <dbReference type="PROSITE" id="PS50850"/>
    </source>
</evidence>
<dbReference type="HOGENOM" id="CLU_267859_0_0_1"/>
<dbReference type="GO" id="GO:0016020">
    <property type="term" value="C:membrane"/>
    <property type="evidence" value="ECO:0007669"/>
    <property type="project" value="UniProtKB-SubCell"/>
</dbReference>
<dbReference type="InterPro" id="IPR011701">
    <property type="entry name" value="MFS"/>
</dbReference>
<feature type="transmembrane region" description="Helical" evidence="7">
    <location>
        <begin position="1049"/>
        <end position="1071"/>
    </location>
</feature>
<organism evidence="9 10">
    <name type="scientific">Marssonina brunnea f. sp. multigermtubi (strain MB_m1)</name>
    <name type="common">Marssonina leaf spot fungus</name>
    <dbReference type="NCBI Taxonomy" id="1072389"/>
    <lineage>
        <taxon>Eukaryota</taxon>
        <taxon>Fungi</taxon>
        <taxon>Dikarya</taxon>
        <taxon>Ascomycota</taxon>
        <taxon>Pezizomycotina</taxon>
        <taxon>Leotiomycetes</taxon>
        <taxon>Helotiales</taxon>
        <taxon>Drepanopezizaceae</taxon>
        <taxon>Drepanopeziza</taxon>
    </lineage>
</organism>
<sequence length="1229" mass="135859">MSYDLLERRRSRFVLWIPGQPPVPRPPQLIIGTITSTFPPTIPPAFVQVFRGPLASTLTDLWELDPNEIKPTLSNGVYHYWFEVRDTSPENLGIVQVTDPIAYDVDYRVTQPTGDKAQPASVVMFRDGKLWPCDRYGTEPGQVAVPPPENVPDNNHLVIYELPTSWARYSTIGNVEVDKGTFLDVLALFVPVTPGEHFRGVSAVANGAILSDLGINALELLPAADASPTGQWGYATANYFATDFDLGTSSMLVSLVEEIHSQKIRLFTDVVMAFGHDPYIYIAFDQFHIDPRSTAESSNPERWQSHTPHASDGQLRDGYGGRNWRYLQNTSNTYDPESGNVDDVYPSWAFHKAHVQRWISDFGVGGLRLDSVNNIANYDFVRSYKQHAMAVYQATHGRSPSSKFLVVGEELSCPLDLIQTGCLQALWNEPFQARIRAVIMGRYLDYDFESTVRRMVDCRRDPEHPFWDGAQAVNYITSHDTEGYGTQKERLFNFLSDNQVSDMERRAKFAFALLLTAVGIPMIFAGEEFLDQMDRDIAHKQDDPVNYERKSEGWRSRIFDYVSTLVKLRTTCPALGDNDTDFFHVDSSRGGRIMAFTDEDTPGAEYFIPNWPERGRGDWREVTQGREVPVEWVGREPLMHWEVKHCSPDDWWGQFHKEWKRQDKVFLDRCGVDAVHPPRLIAGDSFIRSNNTAQRELERPGQGSNERTNERSFLLSQVQVRILCEFYVSGTNRYTTLVFPPPPPPTMAVATARPIGLRWRSNTPFIISTIAIGLFTDLFLYGLVVPILPFLLQSRLGIPHSDVQKYSSLLLACHAGASVLWSIPAGIIVDRIGERRGPFLVGLAALWASTVMLYVGRSIGWLVAARVLQGISGATVWIVGLAMILDTVGSAKLGLTLGSILGINGLGNIASPVLGGWAYKMYGDNGVFAIGFGLLAIDFLMRLLVVDKKAASKYGSRPRFADDIHKIDGAGDSSFVDDGAAEVGETASLISQNALEEYRIPEDLPAIVLKFPMIYCMSNPRLLMSQGAAFMQAVVLTIFDATIPPQAQGLFGFDSFQIGSLFLSLALPYLFLAPAGAKAVDKYGAKFPATASFAFLAFPLALFRPQPGSALEIVRFCVCVASSGAGLGLISAPSFVEASVVTELYHMHNPGRFGENGPYAQLYAINSIFLSLSRALGPLMAGYLSVTLGYGNMNAVLAGLCLLTSGLCFCFLGERRGNAKGAVKEDGGN</sequence>